<evidence type="ECO:0000313" key="2">
    <source>
        <dbReference type="Proteomes" id="UP001054902"/>
    </source>
</evidence>
<reference evidence="1 2" key="1">
    <citation type="journal article" date="2021" name="Sci. Rep.">
        <title>The genome of the diatom Chaetoceros tenuissimus carries an ancient integrated fragment of an extant virus.</title>
        <authorList>
            <person name="Hongo Y."/>
            <person name="Kimura K."/>
            <person name="Takaki Y."/>
            <person name="Yoshida Y."/>
            <person name="Baba S."/>
            <person name="Kobayashi G."/>
            <person name="Nagasaki K."/>
            <person name="Hano T."/>
            <person name="Tomaru Y."/>
        </authorList>
    </citation>
    <scope>NUCLEOTIDE SEQUENCE [LARGE SCALE GENOMIC DNA]</scope>
    <source>
        <strain evidence="1 2">NIES-3715</strain>
    </source>
</reference>
<accession>A0AAD3H4D6</accession>
<dbReference type="Proteomes" id="UP001054902">
    <property type="component" value="Unassembled WGS sequence"/>
</dbReference>
<evidence type="ECO:0000313" key="1">
    <source>
        <dbReference type="EMBL" id="GFH49891.1"/>
    </source>
</evidence>
<protein>
    <submittedName>
        <fullName evidence="1">Uncharacterized protein</fullName>
    </submittedName>
</protein>
<name>A0AAD3H4D6_9STRA</name>
<keyword evidence="2" id="KW-1185">Reference proteome</keyword>
<sequence>MHVRPTDLYNDFWYRELSKEQKVQLIMILLVSLIYLLLRININSSSIFSADDQIAVVTDDKRAQKGPEKVDAITEKRSEEVMKKWILDSHHAAPNSNPLDFDYNSLERPLTLFSVPKESIHNIFSFLAKDNVLIRPYFNYLYEKGISGISALFNDYSMVSKEFQRLIISYIKETPLAIGNQYHHYHELLWACKNKLKIGRCNIFANGPFSATIAMHLLDNCDLSEVYHLKIYAAHCHYNQDYDVFNIAYFDDGIPYGSFGTELASIASLQSRIANISWRMQNLKTLEIVSTKAELDFEMVRWFPMIENLSIVFAVKIENGKEILGTNNSVDELGEIASEFPFLKRLTLNSDYGSDSTGFNIKSETLEEIDLSEGYYLSLNECICPRLKVIKCKLDRVMPHLNLYGITATASFVKEQAKMLARQNVVTINARDHHHEVFGLQVPDHCVLEIHRGLWV</sequence>
<dbReference type="AlphaFoldDB" id="A0AAD3H4D6"/>
<gene>
    <name evidence="1" type="ORF">CTEN210_06367</name>
</gene>
<comment type="caution">
    <text evidence="1">The sequence shown here is derived from an EMBL/GenBank/DDBJ whole genome shotgun (WGS) entry which is preliminary data.</text>
</comment>
<dbReference type="EMBL" id="BLLK01000038">
    <property type="protein sequence ID" value="GFH49891.1"/>
    <property type="molecule type" value="Genomic_DNA"/>
</dbReference>
<proteinExistence type="predicted"/>
<organism evidence="1 2">
    <name type="scientific">Chaetoceros tenuissimus</name>
    <dbReference type="NCBI Taxonomy" id="426638"/>
    <lineage>
        <taxon>Eukaryota</taxon>
        <taxon>Sar</taxon>
        <taxon>Stramenopiles</taxon>
        <taxon>Ochrophyta</taxon>
        <taxon>Bacillariophyta</taxon>
        <taxon>Coscinodiscophyceae</taxon>
        <taxon>Chaetocerotophycidae</taxon>
        <taxon>Chaetocerotales</taxon>
        <taxon>Chaetocerotaceae</taxon>
        <taxon>Chaetoceros</taxon>
    </lineage>
</organism>